<dbReference type="PROSITE" id="PS50057">
    <property type="entry name" value="FERM_3"/>
    <property type="match status" value="1"/>
</dbReference>
<dbReference type="OrthoDB" id="10337905at2759"/>
<name>E4Y0Y9_OIKDI</name>
<dbReference type="InParanoid" id="E4Y0Y9"/>
<dbReference type="Proteomes" id="UP000011014">
    <property type="component" value="Unassembled WGS sequence"/>
</dbReference>
<organism evidence="2">
    <name type="scientific">Oikopleura dioica</name>
    <name type="common">Tunicate</name>
    <dbReference type="NCBI Taxonomy" id="34765"/>
    <lineage>
        <taxon>Eukaryota</taxon>
        <taxon>Metazoa</taxon>
        <taxon>Chordata</taxon>
        <taxon>Tunicata</taxon>
        <taxon>Appendicularia</taxon>
        <taxon>Copelata</taxon>
        <taxon>Oikopleuridae</taxon>
        <taxon>Oikopleura</taxon>
    </lineage>
</organism>
<evidence type="ECO:0000313" key="2">
    <source>
        <dbReference type="EMBL" id="CBY15536.1"/>
    </source>
</evidence>
<dbReference type="SUPFAM" id="SSF54236">
    <property type="entry name" value="Ubiquitin-like"/>
    <property type="match status" value="1"/>
</dbReference>
<evidence type="ECO:0000313" key="4">
    <source>
        <dbReference type="Proteomes" id="UP000001307"/>
    </source>
</evidence>
<gene>
    <name evidence="2" type="ORF">GSOID_T00013832001</name>
    <name evidence="3" type="ORF">GSOID_T00022302001</name>
</gene>
<dbReference type="EMBL" id="FN655865">
    <property type="protein sequence ID" value="CBY40310.1"/>
    <property type="molecule type" value="Genomic_DNA"/>
</dbReference>
<evidence type="ECO:0000313" key="3">
    <source>
        <dbReference type="EMBL" id="CBY40310.1"/>
    </source>
</evidence>
<feature type="domain" description="FERM" evidence="1">
    <location>
        <begin position="12"/>
        <end position="156"/>
    </location>
</feature>
<reference evidence="2" key="1">
    <citation type="journal article" date="2010" name="Science">
        <title>Plasticity of animal genome architecture unmasked by rapid evolution of a pelagic tunicate.</title>
        <authorList>
            <person name="Denoeud F."/>
            <person name="Henriet S."/>
            <person name="Mungpakdee S."/>
            <person name="Aury J.M."/>
            <person name="Da Silva C."/>
            <person name="Brinkmann H."/>
            <person name="Mikhaleva J."/>
            <person name="Olsen L.C."/>
            <person name="Jubin C."/>
            <person name="Canestro C."/>
            <person name="Bouquet J.M."/>
            <person name="Danks G."/>
            <person name="Poulain J."/>
            <person name="Campsteijn C."/>
            <person name="Adamski M."/>
            <person name="Cross I."/>
            <person name="Yadetie F."/>
            <person name="Muffato M."/>
            <person name="Louis A."/>
            <person name="Butcher S."/>
            <person name="Tsagkogeorga G."/>
            <person name="Konrad A."/>
            <person name="Singh S."/>
            <person name="Jensen M.F."/>
            <person name="Cong E.H."/>
            <person name="Eikeseth-Otteraa H."/>
            <person name="Noel B."/>
            <person name="Anthouard V."/>
            <person name="Porcel B.M."/>
            <person name="Kachouri-Lafond R."/>
            <person name="Nishino A."/>
            <person name="Ugolini M."/>
            <person name="Chourrout P."/>
            <person name="Nishida H."/>
            <person name="Aasland R."/>
            <person name="Huzurbazar S."/>
            <person name="Westhof E."/>
            <person name="Delsuc F."/>
            <person name="Lehrach H."/>
            <person name="Reinhardt R."/>
            <person name="Weissenbach J."/>
            <person name="Roy S.W."/>
            <person name="Artiguenave F."/>
            <person name="Postlethwait J.H."/>
            <person name="Manak J.R."/>
            <person name="Thompson E.M."/>
            <person name="Jaillon O."/>
            <person name="Du Pasquier L."/>
            <person name="Boudinot P."/>
            <person name="Liberles D.A."/>
            <person name="Volff J.N."/>
            <person name="Philippe H."/>
            <person name="Lenhard B."/>
            <person name="Roest Crollius H."/>
            <person name="Wincker P."/>
            <person name="Chourrout D."/>
        </authorList>
    </citation>
    <scope>NUCLEOTIDE SEQUENCE [LARGE SCALE GENOMIC DNA]</scope>
</reference>
<proteinExistence type="predicted"/>
<dbReference type="EMBL" id="FN653549">
    <property type="protein sequence ID" value="CBY15536.1"/>
    <property type="molecule type" value="Genomic_DNA"/>
</dbReference>
<evidence type="ECO:0000259" key="1">
    <source>
        <dbReference type="PROSITE" id="PS50057"/>
    </source>
</evidence>
<sequence>MRKPVERRKIRIELEATIEGSRTATLTVDPRWSVKTVLLEICRVPDLEIRQNYIFGLAKEKDGELYFLQKDKAIADEAPKGWKDGKDPKPFDLHLKVQFFVVHPEMQLLDAGSRRYYYLSIKNKLSKTRFVPSFQERKYQLIPVTSSFVLGRLKNK</sequence>
<dbReference type="InterPro" id="IPR029071">
    <property type="entry name" value="Ubiquitin-like_domsf"/>
</dbReference>
<keyword evidence="4" id="KW-1185">Reference proteome</keyword>
<accession>E4Y0Y9</accession>
<dbReference type="Proteomes" id="UP000001307">
    <property type="component" value="Unassembled WGS sequence"/>
</dbReference>
<dbReference type="AlphaFoldDB" id="E4Y0Y9"/>
<dbReference type="InterPro" id="IPR000299">
    <property type="entry name" value="FERM_domain"/>
</dbReference>
<protein>
    <recommendedName>
        <fullName evidence="1">FERM domain-containing protein</fullName>
    </recommendedName>
</protein>